<sequence>MFNVIEKKLLSSLTYQSREGNSVYLPKTHMLLMFIVICILMILKKKNLSVEINNPNMPRQRATRQVFNDTRLNIGMRRQPRSLCAHSIYYHKFFHRLTSAILTHVLFTQRCHDIFHDR</sequence>
<reference evidence="2" key="2">
    <citation type="submission" date="2020-05" db="UniProtKB">
        <authorList>
            <consortium name="EnsemblMetazoa"/>
        </authorList>
    </citation>
    <scope>IDENTIFICATION</scope>
    <source>
        <strain evidence="2">IAEA</strain>
    </source>
</reference>
<keyword evidence="1" id="KW-1133">Transmembrane helix</keyword>
<name>A0A1B0AZ71_9MUSC</name>
<keyword evidence="1" id="KW-0812">Transmembrane</keyword>
<keyword evidence="1" id="KW-0472">Membrane</keyword>
<reference evidence="3" key="1">
    <citation type="submission" date="2015-01" db="EMBL/GenBank/DDBJ databases">
        <authorList>
            <person name="Aksoy S."/>
            <person name="Warren W."/>
            <person name="Wilson R.K."/>
        </authorList>
    </citation>
    <scope>NUCLEOTIDE SEQUENCE [LARGE SCALE GENOMIC DNA]</scope>
    <source>
        <strain evidence="3">IAEA</strain>
    </source>
</reference>
<accession>A0A1B0AZ71</accession>
<dbReference type="VEuPathDB" id="VectorBase:GPPI013613"/>
<proteinExistence type="predicted"/>
<evidence type="ECO:0000313" key="3">
    <source>
        <dbReference type="Proteomes" id="UP000092460"/>
    </source>
</evidence>
<organism evidence="2 3">
    <name type="scientific">Glossina palpalis gambiensis</name>
    <dbReference type="NCBI Taxonomy" id="67801"/>
    <lineage>
        <taxon>Eukaryota</taxon>
        <taxon>Metazoa</taxon>
        <taxon>Ecdysozoa</taxon>
        <taxon>Arthropoda</taxon>
        <taxon>Hexapoda</taxon>
        <taxon>Insecta</taxon>
        <taxon>Pterygota</taxon>
        <taxon>Neoptera</taxon>
        <taxon>Endopterygota</taxon>
        <taxon>Diptera</taxon>
        <taxon>Brachycera</taxon>
        <taxon>Muscomorpha</taxon>
        <taxon>Hippoboscoidea</taxon>
        <taxon>Glossinidae</taxon>
        <taxon>Glossina</taxon>
    </lineage>
</organism>
<evidence type="ECO:0000313" key="2">
    <source>
        <dbReference type="EnsemblMetazoa" id="GPPI013613-PA"/>
    </source>
</evidence>
<feature type="transmembrane region" description="Helical" evidence="1">
    <location>
        <begin position="24"/>
        <end position="43"/>
    </location>
</feature>
<dbReference type="Proteomes" id="UP000092460">
    <property type="component" value="Unassembled WGS sequence"/>
</dbReference>
<dbReference type="EnsemblMetazoa" id="GPPI013613-RA">
    <property type="protein sequence ID" value="GPPI013613-PA"/>
    <property type="gene ID" value="GPPI013613"/>
</dbReference>
<dbReference type="AlphaFoldDB" id="A0A1B0AZ71"/>
<evidence type="ECO:0000256" key="1">
    <source>
        <dbReference type="SAM" id="Phobius"/>
    </source>
</evidence>
<dbReference type="EMBL" id="JXJN01006200">
    <property type="status" value="NOT_ANNOTATED_CDS"/>
    <property type="molecule type" value="Genomic_DNA"/>
</dbReference>
<keyword evidence="3" id="KW-1185">Reference proteome</keyword>
<protein>
    <submittedName>
        <fullName evidence="2">Uncharacterized protein</fullName>
    </submittedName>
</protein>